<dbReference type="GO" id="GO:0000703">
    <property type="term" value="F:oxidized pyrimidine nucleobase lesion DNA N-glycosylase activity"/>
    <property type="evidence" value="ECO:0007669"/>
    <property type="project" value="TreeGrafter"/>
</dbReference>
<dbReference type="InterPro" id="IPR000445">
    <property type="entry name" value="HhH_motif"/>
</dbReference>
<keyword evidence="14" id="KW-1185">Reference proteome</keyword>
<dbReference type="GO" id="GO:0006289">
    <property type="term" value="P:nucleotide-excision repair"/>
    <property type="evidence" value="ECO:0007669"/>
    <property type="project" value="TreeGrafter"/>
</dbReference>
<dbReference type="RefSeq" id="WP_090748449.1">
    <property type="nucleotide sequence ID" value="NZ_CZQA01000008.1"/>
</dbReference>
<evidence type="ECO:0000256" key="8">
    <source>
        <dbReference type="ARBA" id="ARBA00023204"/>
    </source>
</evidence>
<dbReference type="InterPro" id="IPR003265">
    <property type="entry name" value="HhH-GPD_domain"/>
</dbReference>
<dbReference type="AlphaFoldDB" id="A0A0S4LE97"/>
<evidence type="ECO:0000256" key="11">
    <source>
        <dbReference type="HAMAP-Rule" id="MF_00942"/>
    </source>
</evidence>
<dbReference type="PIRSF" id="PIRSF001435">
    <property type="entry name" value="Nth"/>
    <property type="match status" value="1"/>
</dbReference>
<evidence type="ECO:0000256" key="4">
    <source>
        <dbReference type="ARBA" id="ARBA00022763"/>
    </source>
</evidence>
<keyword evidence="2 11" id="KW-0004">4Fe-4S</keyword>
<dbReference type="PANTHER" id="PTHR43286:SF1">
    <property type="entry name" value="ENDONUCLEASE III-LIKE PROTEIN 1"/>
    <property type="match status" value="1"/>
</dbReference>
<keyword evidence="4 11" id="KW-0227">DNA damage</keyword>
<comment type="function">
    <text evidence="11">DNA repair enzyme that has both DNA N-glycosylase activity and AP-lyase activity. The DNA N-glycosylase activity releases various damaged pyrimidines from DNA by cleaving the N-glycosidic bond, leaving an AP (apurinic/apyrimidinic) site. The AP-lyase activity cleaves the phosphodiester bond 3' to the AP site by a beta-elimination, leaving a 3'-terminal unsaturated sugar and a product with a terminal 5'-phosphate.</text>
</comment>
<dbReference type="GO" id="GO:0046872">
    <property type="term" value="F:metal ion binding"/>
    <property type="evidence" value="ECO:0007669"/>
    <property type="project" value="UniProtKB-KW"/>
</dbReference>
<dbReference type="Gene3D" id="1.10.340.30">
    <property type="entry name" value="Hypothetical protein, domain 2"/>
    <property type="match status" value="1"/>
</dbReference>
<dbReference type="InterPro" id="IPR011257">
    <property type="entry name" value="DNA_glycosylase"/>
</dbReference>
<dbReference type="GO" id="GO:0051539">
    <property type="term" value="F:4 iron, 4 sulfur cluster binding"/>
    <property type="evidence" value="ECO:0007669"/>
    <property type="project" value="UniProtKB-UniRule"/>
</dbReference>
<dbReference type="InterPro" id="IPR005759">
    <property type="entry name" value="Nth"/>
</dbReference>
<dbReference type="EMBL" id="CZQA01000008">
    <property type="protein sequence ID" value="CUS35927.1"/>
    <property type="molecule type" value="Genomic_DNA"/>
</dbReference>
<feature type="domain" description="HhH-GPD" evidence="12">
    <location>
        <begin position="45"/>
        <end position="192"/>
    </location>
</feature>
<evidence type="ECO:0000313" key="14">
    <source>
        <dbReference type="Proteomes" id="UP000199032"/>
    </source>
</evidence>
<feature type="binding site" evidence="11">
    <location>
        <position position="201"/>
    </location>
    <ligand>
        <name>[4Fe-4S] cluster</name>
        <dbReference type="ChEBI" id="CHEBI:49883"/>
    </ligand>
</feature>
<keyword evidence="13" id="KW-0255">Endonuclease</keyword>
<feature type="binding site" evidence="11">
    <location>
        <position position="210"/>
    </location>
    <ligand>
        <name>[4Fe-4S] cluster</name>
        <dbReference type="ChEBI" id="CHEBI:49883"/>
    </ligand>
</feature>
<sequence>MRQEQIHAAIRILKREIRRWEEPVVGVVAKESDRDPFLILLSTLLSLRTKDKTTREAGDRLFALARTPATILQIPLKKIEQAIYPVGFYRTKAKSIHEICHRLINDYGGAVPDSIDELVSLPGVGRKTANLVVTIGFRKPGICVDIHVHRISNRWGYIKTKTPEESETVLRRKLPKQYWIIYNDLLVPYGQNLCLPVSPLCSTCKLTDLCDRVGVTKSR</sequence>
<keyword evidence="11" id="KW-0238">DNA-binding</keyword>
<feature type="binding site" evidence="11">
    <location>
        <position position="194"/>
    </location>
    <ligand>
        <name>[4Fe-4S] cluster</name>
        <dbReference type="ChEBI" id="CHEBI:49883"/>
    </ligand>
</feature>
<keyword evidence="8 11" id="KW-0234">DNA repair</keyword>
<keyword evidence="6 11" id="KW-0408">Iron</keyword>
<evidence type="ECO:0000256" key="1">
    <source>
        <dbReference type="ARBA" id="ARBA00008343"/>
    </source>
</evidence>
<evidence type="ECO:0000259" key="12">
    <source>
        <dbReference type="SMART" id="SM00478"/>
    </source>
</evidence>
<dbReference type="SUPFAM" id="SSF48150">
    <property type="entry name" value="DNA-glycosylase"/>
    <property type="match status" value="1"/>
</dbReference>
<proteinExistence type="inferred from homology"/>
<dbReference type="SMART" id="SM00478">
    <property type="entry name" value="ENDO3c"/>
    <property type="match status" value="1"/>
</dbReference>
<evidence type="ECO:0000256" key="5">
    <source>
        <dbReference type="ARBA" id="ARBA00022801"/>
    </source>
</evidence>
<evidence type="ECO:0000256" key="10">
    <source>
        <dbReference type="ARBA" id="ARBA00023295"/>
    </source>
</evidence>
<evidence type="ECO:0000256" key="7">
    <source>
        <dbReference type="ARBA" id="ARBA00023014"/>
    </source>
</evidence>
<name>A0A0S4LE97_9BACT</name>
<evidence type="ECO:0000256" key="3">
    <source>
        <dbReference type="ARBA" id="ARBA00022723"/>
    </source>
</evidence>
<comment type="catalytic activity">
    <reaction evidence="11">
        <text>2'-deoxyribonucleotide-(2'-deoxyribose 5'-phosphate)-2'-deoxyribonucleotide-DNA = a 3'-end 2'-deoxyribonucleotide-(2,3-dehydro-2,3-deoxyribose 5'-phosphate)-DNA + a 5'-end 5'-phospho-2'-deoxyribonucleoside-DNA + H(+)</text>
        <dbReference type="Rhea" id="RHEA:66592"/>
        <dbReference type="Rhea" id="RHEA-COMP:13180"/>
        <dbReference type="Rhea" id="RHEA-COMP:16897"/>
        <dbReference type="Rhea" id="RHEA-COMP:17067"/>
        <dbReference type="ChEBI" id="CHEBI:15378"/>
        <dbReference type="ChEBI" id="CHEBI:136412"/>
        <dbReference type="ChEBI" id="CHEBI:157695"/>
        <dbReference type="ChEBI" id="CHEBI:167181"/>
        <dbReference type="EC" id="4.2.99.18"/>
    </reaction>
</comment>
<dbReference type="CDD" id="cd00056">
    <property type="entry name" value="ENDO3c"/>
    <property type="match status" value="1"/>
</dbReference>
<keyword evidence="7 11" id="KW-0411">Iron-sulfur</keyword>
<keyword evidence="3 11" id="KW-0479">Metal-binding</keyword>
<reference evidence="13 14" key="1">
    <citation type="submission" date="2015-10" db="EMBL/GenBank/DDBJ databases">
        <authorList>
            <person name="Gilbert D.G."/>
        </authorList>
    </citation>
    <scope>NUCLEOTIDE SEQUENCE [LARGE SCALE GENOMIC DNA]</scope>
    <source>
        <strain evidence="13">COMA1</strain>
    </source>
</reference>
<dbReference type="Pfam" id="PF00633">
    <property type="entry name" value="HHH"/>
    <property type="match status" value="1"/>
</dbReference>
<evidence type="ECO:0000256" key="2">
    <source>
        <dbReference type="ARBA" id="ARBA00022485"/>
    </source>
</evidence>
<comment type="cofactor">
    <cofactor evidence="11">
        <name>[4Fe-4S] cluster</name>
        <dbReference type="ChEBI" id="CHEBI:49883"/>
    </cofactor>
    <text evidence="11">Binds 1 [4Fe-4S] cluster.</text>
</comment>
<dbReference type="PANTHER" id="PTHR43286">
    <property type="entry name" value="ENDONUCLEASE III-LIKE PROTEIN 1"/>
    <property type="match status" value="1"/>
</dbReference>
<dbReference type="STRING" id="1742972.COMA1_20524"/>
<dbReference type="GO" id="GO:0006285">
    <property type="term" value="P:base-excision repair, AP site formation"/>
    <property type="evidence" value="ECO:0007669"/>
    <property type="project" value="TreeGrafter"/>
</dbReference>
<keyword evidence="9 11" id="KW-0456">Lyase</keyword>
<protein>
    <recommendedName>
        <fullName evidence="11">Endonuclease III</fullName>
        <ecNumber evidence="11">4.2.99.18</ecNumber>
    </recommendedName>
    <alternativeName>
        <fullName evidence="11">DNA-(apurinic or apyrimidinic site) lyase</fullName>
    </alternativeName>
</protein>
<accession>A0A0S4LE97</accession>
<keyword evidence="13" id="KW-0540">Nuclease</keyword>
<organism evidence="13 14">
    <name type="scientific">Candidatus Nitrospira nitrosa</name>
    <dbReference type="NCBI Taxonomy" id="1742972"/>
    <lineage>
        <taxon>Bacteria</taxon>
        <taxon>Pseudomonadati</taxon>
        <taxon>Nitrospirota</taxon>
        <taxon>Nitrospiria</taxon>
        <taxon>Nitrospirales</taxon>
        <taxon>Nitrospiraceae</taxon>
        <taxon>Nitrospira</taxon>
    </lineage>
</organism>
<dbReference type="GO" id="GO:0003677">
    <property type="term" value="F:DNA binding"/>
    <property type="evidence" value="ECO:0007669"/>
    <property type="project" value="UniProtKB-UniRule"/>
</dbReference>
<dbReference type="PROSITE" id="PS00764">
    <property type="entry name" value="ENDONUCLEASE_III_1"/>
    <property type="match status" value="1"/>
</dbReference>
<dbReference type="Pfam" id="PF00730">
    <property type="entry name" value="HhH-GPD"/>
    <property type="match status" value="1"/>
</dbReference>
<evidence type="ECO:0000256" key="6">
    <source>
        <dbReference type="ARBA" id="ARBA00023004"/>
    </source>
</evidence>
<gene>
    <name evidence="11 13" type="primary">nth</name>
    <name evidence="13" type="ORF">COMA1_20524</name>
</gene>
<evidence type="ECO:0000256" key="9">
    <source>
        <dbReference type="ARBA" id="ARBA00023239"/>
    </source>
</evidence>
<dbReference type="Proteomes" id="UP000199032">
    <property type="component" value="Unassembled WGS sequence"/>
</dbReference>
<dbReference type="HAMAP" id="MF_00942">
    <property type="entry name" value="Nth"/>
    <property type="match status" value="1"/>
</dbReference>
<dbReference type="EC" id="4.2.99.18" evidence="11"/>
<dbReference type="FunFam" id="1.10.340.30:FF:000001">
    <property type="entry name" value="Endonuclease III"/>
    <property type="match status" value="1"/>
</dbReference>
<dbReference type="GO" id="GO:0140078">
    <property type="term" value="F:class I DNA-(apurinic or apyrimidinic site) endonuclease activity"/>
    <property type="evidence" value="ECO:0007669"/>
    <property type="project" value="UniProtKB-EC"/>
</dbReference>
<keyword evidence="10 11" id="KW-0326">Glycosidase</keyword>
<dbReference type="OrthoDB" id="9800977at2"/>
<comment type="similarity">
    <text evidence="1 11">Belongs to the Nth/MutY family.</text>
</comment>
<keyword evidence="5 11" id="KW-0378">Hydrolase</keyword>
<dbReference type="InterPro" id="IPR023170">
    <property type="entry name" value="HhH_base_excis_C"/>
</dbReference>
<dbReference type="Gene3D" id="1.10.1670.10">
    <property type="entry name" value="Helix-hairpin-Helix base-excision DNA repair enzymes (C-terminal)"/>
    <property type="match status" value="1"/>
</dbReference>
<dbReference type="InterPro" id="IPR004035">
    <property type="entry name" value="Endouclease-III_FeS-bd_BS"/>
</dbReference>
<feature type="binding site" evidence="11">
    <location>
        <position position="204"/>
    </location>
    <ligand>
        <name>[4Fe-4S] cluster</name>
        <dbReference type="ChEBI" id="CHEBI:49883"/>
    </ligand>
</feature>
<evidence type="ECO:0000313" key="13">
    <source>
        <dbReference type="EMBL" id="CUS35927.1"/>
    </source>
</evidence>